<proteinExistence type="predicted"/>
<keyword evidence="2" id="KW-1185">Reference proteome</keyword>
<evidence type="ECO:0000313" key="2">
    <source>
        <dbReference type="Proteomes" id="UP000775213"/>
    </source>
</evidence>
<evidence type="ECO:0000313" key="1">
    <source>
        <dbReference type="EMBL" id="KAH0464700.1"/>
    </source>
</evidence>
<organism evidence="1 2">
    <name type="scientific">Dendrobium chrysotoxum</name>
    <name type="common">Orchid</name>
    <dbReference type="NCBI Taxonomy" id="161865"/>
    <lineage>
        <taxon>Eukaryota</taxon>
        <taxon>Viridiplantae</taxon>
        <taxon>Streptophyta</taxon>
        <taxon>Embryophyta</taxon>
        <taxon>Tracheophyta</taxon>
        <taxon>Spermatophyta</taxon>
        <taxon>Magnoliopsida</taxon>
        <taxon>Liliopsida</taxon>
        <taxon>Asparagales</taxon>
        <taxon>Orchidaceae</taxon>
        <taxon>Epidendroideae</taxon>
        <taxon>Malaxideae</taxon>
        <taxon>Dendrobiinae</taxon>
        <taxon>Dendrobium</taxon>
    </lineage>
</organism>
<name>A0AAV7GS65_DENCH</name>
<comment type="caution">
    <text evidence="1">The sequence shown here is derived from an EMBL/GenBank/DDBJ whole genome shotgun (WGS) entry which is preliminary data.</text>
</comment>
<sequence>MFENLRIHQKSINFARKAFLLPLRQAKLFEDFIAACILMGMRRSKLETDIDDAKRSRLRWIKICYKVAPSLLALAGQSANQWKRTNSNIETNAGAAGSMVVEIHQCDKCEKKF</sequence>
<gene>
    <name evidence="1" type="ORF">IEQ34_004803</name>
</gene>
<accession>A0AAV7GS65</accession>
<dbReference type="Proteomes" id="UP000775213">
    <property type="component" value="Unassembled WGS sequence"/>
</dbReference>
<protein>
    <submittedName>
        <fullName evidence="1">Uncharacterized protein</fullName>
    </submittedName>
</protein>
<dbReference type="AlphaFoldDB" id="A0AAV7GS65"/>
<dbReference type="EMBL" id="JAGFBR010000006">
    <property type="protein sequence ID" value="KAH0464700.1"/>
    <property type="molecule type" value="Genomic_DNA"/>
</dbReference>
<reference evidence="1 2" key="1">
    <citation type="journal article" date="2021" name="Hortic Res">
        <title>Chromosome-scale assembly of the Dendrobium chrysotoxum genome enhances the understanding of orchid evolution.</title>
        <authorList>
            <person name="Zhang Y."/>
            <person name="Zhang G.Q."/>
            <person name="Zhang D."/>
            <person name="Liu X.D."/>
            <person name="Xu X.Y."/>
            <person name="Sun W.H."/>
            <person name="Yu X."/>
            <person name="Zhu X."/>
            <person name="Wang Z.W."/>
            <person name="Zhao X."/>
            <person name="Zhong W.Y."/>
            <person name="Chen H."/>
            <person name="Yin W.L."/>
            <person name="Huang T."/>
            <person name="Niu S.C."/>
            <person name="Liu Z.J."/>
        </authorList>
    </citation>
    <scope>NUCLEOTIDE SEQUENCE [LARGE SCALE GENOMIC DNA]</scope>
    <source>
        <strain evidence="1">Lindl</strain>
    </source>
</reference>